<dbReference type="Proteomes" id="UP001497482">
    <property type="component" value="Chromosome 2"/>
</dbReference>
<organism evidence="1 2">
    <name type="scientific">Knipowitschia caucasica</name>
    <name type="common">Caucasian dwarf goby</name>
    <name type="synonym">Pomatoschistus caucasicus</name>
    <dbReference type="NCBI Taxonomy" id="637954"/>
    <lineage>
        <taxon>Eukaryota</taxon>
        <taxon>Metazoa</taxon>
        <taxon>Chordata</taxon>
        <taxon>Craniata</taxon>
        <taxon>Vertebrata</taxon>
        <taxon>Euteleostomi</taxon>
        <taxon>Actinopterygii</taxon>
        <taxon>Neopterygii</taxon>
        <taxon>Teleostei</taxon>
        <taxon>Neoteleostei</taxon>
        <taxon>Acanthomorphata</taxon>
        <taxon>Gobiaria</taxon>
        <taxon>Gobiiformes</taxon>
        <taxon>Gobioidei</taxon>
        <taxon>Gobiidae</taxon>
        <taxon>Gobiinae</taxon>
        <taxon>Knipowitschia</taxon>
    </lineage>
</organism>
<protein>
    <submittedName>
        <fullName evidence="1">Uncharacterized protein</fullName>
    </submittedName>
</protein>
<dbReference type="AlphaFoldDB" id="A0AAV2KXM0"/>
<name>A0AAV2KXM0_KNICA</name>
<evidence type="ECO:0000313" key="1">
    <source>
        <dbReference type="EMBL" id="CAL1592924.1"/>
    </source>
</evidence>
<keyword evidence="2" id="KW-1185">Reference proteome</keyword>
<gene>
    <name evidence="1" type="ORF">KC01_LOCUS22105</name>
</gene>
<accession>A0AAV2KXM0</accession>
<evidence type="ECO:0000313" key="2">
    <source>
        <dbReference type="Proteomes" id="UP001497482"/>
    </source>
</evidence>
<dbReference type="EMBL" id="OZ035824">
    <property type="protein sequence ID" value="CAL1592924.1"/>
    <property type="molecule type" value="Genomic_DNA"/>
</dbReference>
<sequence>MIDSNSEDVCEQDEWKARSPFFVVGSKTLGECELLRAPTDALVLSILLRLLPLLSSSSRRLQAQPSSLCSRRVTSSIHMKKTLEQRRDCGSKRKNTPWRCVPVLQRM</sequence>
<proteinExistence type="predicted"/>
<reference evidence="1 2" key="1">
    <citation type="submission" date="2024-04" db="EMBL/GenBank/DDBJ databases">
        <authorList>
            <person name="Waldvogel A.-M."/>
            <person name="Schoenle A."/>
        </authorList>
    </citation>
    <scope>NUCLEOTIDE SEQUENCE [LARGE SCALE GENOMIC DNA]</scope>
</reference>